<organism evidence="2">
    <name type="scientific">Agrobacterium tumefaciens</name>
    <dbReference type="NCBI Taxonomy" id="358"/>
    <lineage>
        <taxon>Bacteria</taxon>
        <taxon>Pseudomonadati</taxon>
        <taxon>Pseudomonadota</taxon>
        <taxon>Alphaproteobacteria</taxon>
        <taxon>Hyphomicrobiales</taxon>
        <taxon>Rhizobiaceae</taxon>
        <taxon>Rhizobium/Agrobacterium group</taxon>
        <taxon>Agrobacterium</taxon>
        <taxon>Agrobacterium tumefaciens complex</taxon>
    </lineage>
</organism>
<geneLocation type="plasmid" evidence="2">
    <name>Ti</name>
</geneLocation>
<reference evidence="2" key="2">
    <citation type="journal article" date="1993" name="Mol. Microbiol.">
        <title>The virA promoter is a host-range determinant in Agrobacterium tumefaciens.</title>
        <authorList>
            <person name="Turk S.C.H.J."/>
            <person name="Nester E.W."/>
            <person name="Hooykaas P.J.J."/>
        </authorList>
    </citation>
    <scope>NUCLEOTIDE SEQUENCE</scope>
    <source>
        <plasmid evidence="2">Ti</plasmid>
    </source>
</reference>
<evidence type="ECO:0000313" key="2">
    <source>
        <dbReference type="EMBL" id="CAA25179.1"/>
    </source>
</evidence>
<reference evidence="2" key="3">
    <citation type="journal article" date="1993" name="Plant J.">
        <title>Tissue-specific and wound-inducible pattern of expression of the mannopine synthase promoter is determined by the interaction between positive and negative cis-regulatory elements.</title>
        <authorList>
            <person name="Guevara-Garcia A."/>
            <person name="Mosqueda-cano G."/>
            <person name="Argueello-Astorga G."/>
            <person name="Simpson J."/>
            <person name="Herrera-Estrella L."/>
        </authorList>
    </citation>
    <scope>NUCLEOTIDE SEQUENCE</scope>
    <source>
        <plasmid evidence="2">Ti</plasmid>
    </source>
</reference>
<dbReference type="AlphaFoldDB" id="Q44396"/>
<proteinExistence type="predicted"/>
<dbReference type="PIR" id="S28699">
    <property type="entry name" value="S28699"/>
</dbReference>
<feature type="region of interest" description="Disordered" evidence="1">
    <location>
        <begin position="118"/>
        <end position="143"/>
    </location>
</feature>
<dbReference type="EMBL" id="X00493">
    <property type="protein sequence ID" value="CAA25179.1"/>
    <property type="molecule type" value="Genomic_DNA"/>
</dbReference>
<sequence length="153" mass="16854">MEELRSGRVRYLGMDRLVQPRRLLKPIGNIPPAEDEDQYYAMLDEAAMAAHFNEMASGKPGAVHLLRGKVHGTPRTSLLRNSHIDVALAFAIVRLSPSSTQVALLTIGNWIRETGNRPLLQAPRDHDASRRSAVSGNSDRGSEKVCPNLALFC</sequence>
<keyword evidence="2" id="KW-0614">Plasmid</keyword>
<evidence type="ECO:0000256" key="1">
    <source>
        <dbReference type="SAM" id="MobiDB-lite"/>
    </source>
</evidence>
<accession>Q44396</accession>
<protein>
    <submittedName>
        <fullName evidence="2">Ti plasmid pTi15955 T-DNA region</fullName>
    </submittedName>
</protein>
<name>Q44396_AGRTU</name>
<reference evidence="2" key="1">
    <citation type="journal article" date="1983" name="Plant Mol. Biol.">
        <title>Nucleotide sequence of the T-DNA region from the Agrobacterium tumefaciens octopine Ti plasmid pTi15955.</title>
        <authorList>
            <person name="Barker R.F."/>
            <person name="Idler K.B."/>
            <person name="Thompson D.V."/>
            <person name="Kemp J.D."/>
        </authorList>
    </citation>
    <scope>NUCLEOTIDE SEQUENCE</scope>
    <source>
        <plasmid evidence="2">Ti</plasmid>
    </source>
</reference>